<dbReference type="InterPro" id="IPR050765">
    <property type="entry name" value="Riboflavin_Biosynth_HTPR"/>
</dbReference>
<evidence type="ECO:0000259" key="1">
    <source>
        <dbReference type="Pfam" id="PF01872"/>
    </source>
</evidence>
<evidence type="ECO:0000313" key="2">
    <source>
        <dbReference type="EMBL" id="QHW32772.1"/>
    </source>
</evidence>
<evidence type="ECO:0000313" key="3">
    <source>
        <dbReference type="Proteomes" id="UP000479114"/>
    </source>
</evidence>
<organism evidence="2 3">
    <name type="scientific">Paenibacillus rhizovicinus</name>
    <dbReference type="NCBI Taxonomy" id="2704463"/>
    <lineage>
        <taxon>Bacteria</taxon>
        <taxon>Bacillati</taxon>
        <taxon>Bacillota</taxon>
        <taxon>Bacilli</taxon>
        <taxon>Bacillales</taxon>
        <taxon>Paenibacillaceae</taxon>
        <taxon>Paenibacillus</taxon>
    </lineage>
</organism>
<dbReference type="AlphaFoldDB" id="A0A6C0P8C8"/>
<dbReference type="Gene3D" id="3.40.430.10">
    <property type="entry name" value="Dihydrofolate Reductase, subunit A"/>
    <property type="match status" value="1"/>
</dbReference>
<reference evidence="2 3" key="1">
    <citation type="submission" date="2020-02" db="EMBL/GenBank/DDBJ databases">
        <title>Paenibacillus sp. nov., isolated from rhizosphere soil of tomato.</title>
        <authorList>
            <person name="Weon H.-Y."/>
            <person name="Lee S.A."/>
        </authorList>
    </citation>
    <scope>NUCLEOTIDE SEQUENCE [LARGE SCALE GENOMIC DNA]</scope>
    <source>
        <strain evidence="2 3">14171R-81</strain>
    </source>
</reference>
<name>A0A6C0P8C8_9BACL</name>
<gene>
    <name evidence="2" type="ORF">GZH47_19475</name>
</gene>
<dbReference type="InterPro" id="IPR002734">
    <property type="entry name" value="RibDG_C"/>
</dbReference>
<dbReference type="GO" id="GO:0008703">
    <property type="term" value="F:5-amino-6-(5-phosphoribosylamino)uracil reductase activity"/>
    <property type="evidence" value="ECO:0007669"/>
    <property type="project" value="InterPro"/>
</dbReference>
<dbReference type="InterPro" id="IPR024072">
    <property type="entry name" value="DHFR-like_dom_sf"/>
</dbReference>
<keyword evidence="3" id="KW-1185">Reference proteome</keyword>
<dbReference type="PANTHER" id="PTHR38011">
    <property type="entry name" value="DIHYDROFOLATE REDUCTASE FAMILY PROTEIN (AFU_ORTHOLOGUE AFUA_8G06820)"/>
    <property type="match status" value="1"/>
</dbReference>
<accession>A0A6C0P8C8</accession>
<dbReference type="SUPFAM" id="SSF53597">
    <property type="entry name" value="Dihydrofolate reductase-like"/>
    <property type="match status" value="1"/>
</dbReference>
<dbReference type="KEGG" id="prz:GZH47_19475"/>
<dbReference type="Pfam" id="PF01872">
    <property type="entry name" value="RibD_C"/>
    <property type="match status" value="1"/>
</dbReference>
<dbReference type="Proteomes" id="UP000479114">
    <property type="component" value="Chromosome"/>
</dbReference>
<protein>
    <recommendedName>
        <fullName evidence="1">Bacterial bifunctional deaminase-reductase C-terminal domain-containing protein</fullName>
    </recommendedName>
</protein>
<sequence length="195" mass="21786">MRKIILFIHSSINGVVTGDPSEDKTNWTVWRNNAGIEEGSRYLLNIFKTADTILLGRGTYEDLSRKWPNTRGSSLGDQINNAHKLVVTSVRPLDQLKWGEFEAPKQLTGNNIEEQIKDLKNGDGGDIVIFGSPTLVRSLANANLIDEYQIVMHPVVVNAGEHLFDNLHEQKEFHLVDVKPLQVGSLLVTYRPATA</sequence>
<dbReference type="EMBL" id="CP048286">
    <property type="protein sequence ID" value="QHW32772.1"/>
    <property type="molecule type" value="Genomic_DNA"/>
</dbReference>
<feature type="domain" description="Bacterial bifunctional deaminase-reductase C-terminal" evidence="1">
    <location>
        <begin position="2"/>
        <end position="181"/>
    </location>
</feature>
<proteinExistence type="predicted"/>
<dbReference type="PANTHER" id="PTHR38011:SF11">
    <property type="entry name" value="2,5-DIAMINO-6-RIBOSYLAMINO-4(3H)-PYRIMIDINONE 5'-PHOSPHATE REDUCTASE"/>
    <property type="match status" value="1"/>
</dbReference>
<dbReference type="RefSeq" id="WP_162642611.1">
    <property type="nucleotide sequence ID" value="NZ_CP048286.1"/>
</dbReference>
<dbReference type="GO" id="GO:0009231">
    <property type="term" value="P:riboflavin biosynthetic process"/>
    <property type="evidence" value="ECO:0007669"/>
    <property type="project" value="InterPro"/>
</dbReference>